<protein>
    <submittedName>
        <fullName evidence="7">MFS transporter</fullName>
    </submittedName>
</protein>
<dbReference type="RefSeq" id="WP_185271575.1">
    <property type="nucleotide sequence ID" value="NZ_CP055156.1"/>
</dbReference>
<dbReference type="GO" id="GO:0046943">
    <property type="term" value="F:carboxylic acid transmembrane transporter activity"/>
    <property type="evidence" value="ECO:0007669"/>
    <property type="project" value="TreeGrafter"/>
</dbReference>
<dbReference type="AlphaFoldDB" id="A0A7G7GD51"/>
<organism evidence="7 8">
    <name type="scientific">Adhaeribacter swui</name>
    <dbReference type="NCBI Taxonomy" id="2086471"/>
    <lineage>
        <taxon>Bacteria</taxon>
        <taxon>Pseudomonadati</taxon>
        <taxon>Bacteroidota</taxon>
        <taxon>Cytophagia</taxon>
        <taxon>Cytophagales</taxon>
        <taxon>Hymenobacteraceae</taxon>
        <taxon>Adhaeribacter</taxon>
    </lineage>
</organism>
<feature type="transmembrane region" description="Helical" evidence="5">
    <location>
        <begin position="113"/>
        <end position="134"/>
    </location>
</feature>
<evidence type="ECO:0000313" key="7">
    <source>
        <dbReference type="EMBL" id="QNF35085.1"/>
    </source>
</evidence>
<keyword evidence="3 5" id="KW-1133">Transmembrane helix</keyword>
<evidence type="ECO:0000256" key="1">
    <source>
        <dbReference type="ARBA" id="ARBA00004141"/>
    </source>
</evidence>
<comment type="subcellular location">
    <subcellularLocation>
        <location evidence="1">Membrane</location>
        <topology evidence="1">Multi-pass membrane protein</topology>
    </subcellularLocation>
</comment>
<dbReference type="Gene3D" id="1.20.1250.20">
    <property type="entry name" value="MFS general substrate transporter like domains"/>
    <property type="match status" value="2"/>
</dbReference>
<evidence type="ECO:0000256" key="4">
    <source>
        <dbReference type="ARBA" id="ARBA00023136"/>
    </source>
</evidence>
<dbReference type="GO" id="GO:0005886">
    <property type="term" value="C:plasma membrane"/>
    <property type="evidence" value="ECO:0007669"/>
    <property type="project" value="TreeGrafter"/>
</dbReference>
<dbReference type="KEGG" id="aswu:HUW51_21055"/>
<feature type="transmembrane region" description="Helical" evidence="5">
    <location>
        <begin position="168"/>
        <end position="187"/>
    </location>
</feature>
<evidence type="ECO:0000256" key="5">
    <source>
        <dbReference type="SAM" id="Phobius"/>
    </source>
</evidence>
<proteinExistence type="predicted"/>
<accession>A0A7G7GD51</accession>
<sequence length="429" mass="46758">MTSSPPFKQLLKVPVIVAALGYLVDMYDLFLFNIVRVPSLKDLGLSDEELFHKGLLILDMQMAGMLIGGILWGILGDKKGRLSVLFGSILLYSLANIANGFVTSYEQYLPLRFIAGIGLAGELGAGITLVAEILPKEIRGWGTTLVATTGVFGAILAYFVAATFDWRVSYFVGGALGLVLLLMRVRVFESGVFLHLKHKQVQRGNFFMLFSSGARFTKYLYSILIGTPIWFVSGVLIFFSPEFGAALGVTEPIVAGKAVMLAFAGQVGGDLVSGYLSQRFQSRKKGMLLFLLGSYALMLVYLLVKTQSLTTFYFFCAALGFFNGYWTLFITIAAELFGTNLRATVATTVPNLVRASVIPISALFVFAKAHFGLTIGAALVGGLIVAIALWALSRLEETFHKELDYHEEDIPNLTTVPEVGQTTSVVEKK</sequence>
<evidence type="ECO:0000256" key="3">
    <source>
        <dbReference type="ARBA" id="ARBA00022989"/>
    </source>
</evidence>
<dbReference type="Pfam" id="PF07690">
    <property type="entry name" value="MFS_1"/>
    <property type="match status" value="1"/>
</dbReference>
<feature type="domain" description="Major facilitator superfamily (MFS) profile" evidence="6">
    <location>
        <begin position="14"/>
        <end position="399"/>
    </location>
</feature>
<feature type="transmembrane region" description="Helical" evidence="5">
    <location>
        <begin position="373"/>
        <end position="392"/>
    </location>
</feature>
<keyword evidence="2 5" id="KW-0812">Transmembrane</keyword>
<gene>
    <name evidence="7" type="ORF">HUW51_21055</name>
</gene>
<feature type="transmembrane region" description="Helical" evidence="5">
    <location>
        <begin position="310"/>
        <end position="337"/>
    </location>
</feature>
<feature type="transmembrane region" description="Helical" evidence="5">
    <location>
        <begin position="288"/>
        <end position="304"/>
    </location>
</feature>
<dbReference type="InterPro" id="IPR020846">
    <property type="entry name" value="MFS_dom"/>
</dbReference>
<dbReference type="SUPFAM" id="SSF103473">
    <property type="entry name" value="MFS general substrate transporter"/>
    <property type="match status" value="1"/>
</dbReference>
<dbReference type="CDD" id="cd17316">
    <property type="entry name" value="MFS_SV2_like"/>
    <property type="match status" value="1"/>
</dbReference>
<feature type="transmembrane region" description="Helical" evidence="5">
    <location>
        <begin position="55"/>
        <end position="75"/>
    </location>
</feature>
<feature type="transmembrane region" description="Helical" evidence="5">
    <location>
        <begin position="141"/>
        <end position="162"/>
    </location>
</feature>
<dbReference type="EMBL" id="CP055156">
    <property type="protein sequence ID" value="QNF35085.1"/>
    <property type="molecule type" value="Genomic_DNA"/>
</dbReference>
<keyword evidence="4 5" id="KW-0472">Membrane</keyword>
<dbReference type="Proteomes" id="UP000515237">
    <property type="component" value="Chromosome"/>
</dbReference>
<dbReference type="InterPro" id="IPR036259">
    <property type="entry name" value="MFS_trans_sf"/>
</dbReference>
<evidence type="ECO:0000313" key="8">
    <source>
        <dbReference type="Proteomes" id="UP000515237"/>
    </source>
</evidence>
<dbReference type="PROSITE" id="PS50850">
    <property type="entry name" value="MFS"/>
    <property type="match status" value="1"/>
</dbReference>
<feature type="transmembrane region" description="Helical" evidence="5">
    <location>
        <begin position="12"/>
        <end position="35"/>
    </location>
</feature>
<evidence type="ECO:0000259" key="6">
    <source>
        <dbReference type="PROSITE" id="PS50850"/>
    </source>
</evidence>
<dbReference type="PANTHER" id="PTHR23508:SF10">
    <property type="entry name" value="CARBOXYLIC ACID TRANSPORTER PROTEIN HOMOLOG"/>
    <property type="match status" value="1"/>
</dbReference>
<dbReference type="PANTHER" id="PTHR23508">
    <property type="entry name" value="CARBOXYLIC ACID TRANSPORTER PROTEIN HOMOLOG"/>
    <property type="match status" value="1"/>
</dbReference>
<feature type="transmembrane region" description="Helical" evidence="5">
    <location>
        <begin position="219"/>
        <end position="239"/>
    </location>
</feature>
<dbReference type="InterPro" id="IPR011701">
    <property type="entry name" value="MFS"/>
</dbReference>
<evidence type="ECO:0000256" key="2">
    <source>
        <dbReference type="ARBA" id="ARBA00022692"/>
    </source>
</evidence>
<feature type="transmembrane region" description="Helical" evidence="5">
    <location>
        <begin position="82"/>
        <end position="101"/>
    </location>
</feature>
<reference evidence="7 8" key="1">
    <citation type="journal article" date="2018" name="Int. J. Syst. Evol. Microbiol.">
        <title>Adhaeribacter swui sp. nov., isolated from wet mud.</title>
        <authorList>
            <person name="Kim D.U."/>
            <person name="Kim K.W."/>
            <person name="Kang M.S."/>
            <person name="Kim J.Y."/>
            <person name="Jang J.H."/>
            <person name="Kim M.K."/>
        </authorList>
    </citation>
    <scope>NUCLEOTIDE SEQUENCE [LARGE SCALE GENOMIC DNA]</scope>
    <source>
        <strain evidence="7 8">KCTC 52873</strain>
    </source>
</reference>
<keyword evidence="8" id="KW-1185">Reference proteome</keyword>
<name>A0A7G7GD51_9BACT</name>